<dbReference type="AlphaFoldDB" id="A0A7S9H1R1"/>
<dbReference type="PROSITE" id="PS51318">
    <property type="entry name" value="TAT"/>
    <property type="match status" value="1"/>
</dbReference>
<dbReference type="SUPFAM" id="SSF51294">
    <property type="entry name" value="Hedgehog/intein (Hint) domain"/>
    <property type="match status" value="1"/>
</dbReference>
<dbReference type="Gene3D" id="2.170.16.10">
    <property type="entry name" value="Hedgehog/Intein (Hint) domain"/>
    <property type="match status" value="1"/>
</dbReference>
<dbReference type="Pfam" id="PF13403">
    <property type="entry name" value="Hint_2"/>
    <property type="match status" value="1"/>
</dbReference>
<reference evidence="2 3" key="1">
    <citation type="submission" date="2020-09" db="EMBL/GenBank/DDBJ databases">
        <title>Complete genomes of bradyrhizobia occurring on native shrubby legumes in Australia.</title>
        <authorList>
            <person name="Lafay B."/>
        </authorList>
    </citation>
    <scope>NUCLEOTIDE SEQUENCE [LARGE SCALE GENOMIC DNA]</scope>
    <source>
        <strain evidence="2 3">BDV5040</strain>
    </source>
</reference>
<dbReference type="RefSeq" id="WP_195803481.1">
    <property type="nucleotide sequence ID" value="NZ_CP061379.1"/>
</dbReference>
<proteinExistence type="predicted"/>
<evidence type="ECO:0000259" key="1">
    <source>
        <dbReference type="Pfam" id="PF13403"/>
    </source>
</evidence>
<organism evidence="2 3">
    <name type="scientific">Bradyrhizobium commune</name>
    <dbReference type="NCBI Taxonomy" id="83627"/>
    <lineage>
        <taxon>Bacteria</taxon>
        <taxon>Pseudomonadati</taxon>
        <taxon>Pseudomonadota</taxon>
        <taxon>Alphaproteobacteria</taxon>
        <taxon>Hyphomicrobiales</taxon>
        <taxon>Nitrobacteraceae</taxon>
        <taxon>Bradyrhizobium</taxon>
    </lineage>
</organism>
<dbReference type="Proteomes" id="UP000594621">
    <property type="component" value="Chromosome"/>
</dbReference>
<sequence>MSDITNPSSSAATRRAVISRGLGAAAVGVAASAMTTRAAKADGKSASANVAGGSSVASAGPGGNCFLKGTRIATAKGERRIEDLAVGDFLPTAFGGLRAIEWIGRFSRVRSDSAKAWVKSARPVRIARSALAPNVPHADLYVTQGHAVLIDGLLIPAGHLVNGTTISLDAADGHDVLEFFHVKLETHDVIFAEGAPCETLLKVDETMSNFADYLRKHGEQDAQQVHCAPIAGNGRRSAMLTKARRLVSPLLGPQKVDVIGARLGARASNFI</sequence>
<protein>
    <submittedName>
        <fullName evidence="2">Hint domain-containing protein</fullName>
    </submittedName>
</protein>
<evidence type="ECO:0000313" key="2">
    <source>
        <dbReference type="EMBL" id="QPF93974.1"/>
    </source>
</evidence>
<dbReference type="InterPro" id="IPR028992">
    <property type="entry name" value="Hedgehog/Intein_dom"/>
</dbReference>
<keyword evidence="3" id="KW-1185">Reference proteome</keyword>
<dbReference type="InterPro" id="IPR036844">
    <property type="entry name" value="Hint_dom_sf"/>
</dbReference>
<evidence type="ECO:0000313" key="3">
    <source>
        <dbReference type="Proteomes" id="UP000594621"/>
    </source>
</evidence>
<feature type="domain" description="Hedgehog/Intein (Hint)" evidence="1">
    <location>
        <begin position="65"/>
        <end position="202"/>
    </location>
</feature>
<name>A0A7S9H1R1_9BRAD</name>
<dbReference type="KEGG" id="bcou:IC761_12190"/>
<accession>A0A7S9H1R1</accession>
<dbReference type="EMBL" id="CP061379">
    <property type="protein sequence ID" value="QPF93974.1"/>
    <property type="molecule type" value="Genomic_DNA"/>
</dbReference>
<dbReference type="InterPro" id="IPR006311">
    <property type="entry name" value="TAT_signal"/>
</dbReference>
<gene>
    <name evidence="2" type="ORF">IC761_12190</name>
</gene>